<feature type="chain" id="PRO_5032579227" evidence="4">
    <location>
        <begin position="26"/>
        <end position="513"/>
    </location>
</feature>
<comment type="caution">
    <text evidence="6">The sequence shown here is derived from an EMBL/GenBank/DDBJ whole genome shotgun (WGS) entry which is preliminary data.</text>
</comment>
<feature type="signal peptide" evidence="4">
    <location>
        <begin position="1"/>
        <end position="25"/>
    </location>
</feature>
<dbReference type="GO" id="GO:0005975">
    <property type="term" value="P:carbohydrate metabolic process"/>
    <property type="evidence" value="ECO:0007669"/>
    <property type="project" value="UniProtKB-ARBA"/>
</dbReference>
<evidence type="ECO:0000256" key="4">
    <source>
        <dbReference type="SAM" id="SignalP"/>
    </source>
</evidence>
<sequence length="513" mass="53191">MSSSRLATRALGVFLAPLLVTAALAAAPPGEAVIGPQDDTYFAPAFSGPHNIPEAIGSCGVSPASPVEIPINVAGLPSQRISGIRVEVGLTHTYQADLRMTLTAPGGAAATLLPGCAGDGDNLGGVYGWDDTAPTSMTNANPPTAGTWYKPQDNMVNAFSGLTHPNGIWTLRIWDLLGGDTGTAGNFFRLQIVLDDTDPNTSITSGPANGSPAGPVEVHFNGTDNVGIGAFNCSFDGGPLTACTSPYTTNASPGSHSLSVQAVDTSSNTDPTPDLYTWETAAPPDTTPPNTAITGGPADGDTVSVLPSYSFNSPDDDTATFECSLDGGAYAACTSPYQVADGTSAAEHTFAVRAKDPAGNVDPTPSSRDFTYDPTPPDTTPPQTNIIGGPENGAGVKSPPTYRFSSPDSDADGFVCSIDDKAFKPCTTPFTVSGIAPGNHSFEVSAVDEAGNVDPTPALRTFKLRDLCAEAKAKLRQARIKLREAIEDGASKRKIRRLRGQVNKWKAEVRDLC</sequence>
<dbReference type="InterPro" id="IPR013783">
    <property type="entry name" value="Ig-like_fold"/>
</dbReference>
<gene>
    <name evidence="6" type="ORF">HNR19_004167</name>
</gene>
<reference evidence="6 7" key="1">
    <citation type="submission" date="2020-07" db="EMBL/GenBank/DDBJ databases">
        <title>Sequencing the genomes of 1000 actinobacteria strains.</title>
        <authorList>
            <person name="Klenk H.-P."/>
        </authorList>
    </citation>
    <scope>NUCLEOTIDE SEQUENCE [LARGE SCALE GENOMIC DNA]</scope>
    <source>
        <strain evidence="6 7">DSM 103833</strain>
    </source>
</reference>
<dbReference type="RefSeq" id="WP_179669769.1">
    <property type="nucleotide sequence ID" value="NZ_JACCFP010000001.1"/>
</dbReference>
<organism evidence="6 7">
    <name type="scientific">Nocardioides thalensis</name>
    <dbReference type="NCBI Taxonomy" id="1914755"/>
    <lineage>
        <taxon>Bacteria</taxon>
        <taxon>Bacillati</taxon>
        <taxon>Actinomycetota</taxon>
        <taxon>Actinomycetes</taxon>
        <taxon>Propionibacteriales</taxon>
        <taxon>Nocardioidaceae</taxon>
        <taxon>Nocardioides</taxon>
    </lineage>
</organism>
<evidence type="ECO:0000313" key="6">
    <source>
        <dbReference type="EMBL" id="NYJ03469.1"/>
    </source>
</evidence>
<dbReference type="AlphaFoldDB" id="A0A853C8D1"/>
<keyword evidence="1" id="KW-0645">Protease</keyword>
<keyword evidence="4" id="KW-0732">Signal</keyword>
<dbReference type="EMBL" id="JACCFP010000001">
    <property type="protein sequence ID" value="NYJ03469.1"/>
    <property type="molecule type" value="Genomic_DNA"/>
</dbReference>
<dbReference type="InterPro" id="IPR002884">
    <property type="entry name" value="P_dom"/>
</dbReference>
<dbReference type="GO" id="GO:0004252">
    <property type="term" value="F:serine-type endopeptidase activity"/>
    <property type="evidence" value="ECO:0007669"/>
    <property type="project" value="InterPro"/>
</dbReference>
<feature type="domain" description="P/Homo B" evidence="5">
    <location>
        <begin position="34"/>
        <end position="200"/>
    </location>
</feature>
<keyword evidence="2" id="KW-0378">Hydrolase</keyword>
<protein>
    <submittedName>
        <fullName evidence="6">Subtilisin-like proprotein convertase family protein</fullName>
    </submittedName>
</protein>
<dbReference type="Proteomes" id="UP000530424">
    <property type="component" value="Unassembled WGS sequence"/>
</dbReference>
<keyword evidence="7" id="KW-1185">Reference proteome</keyword>
<accession>A0A853C8D1</accession>
<evidence type="ECO:0000313" key="7">
    <source>
        <dbReference type="Proteomes" id="UP000530424"/>
    </source>
</evidence>
<evidence type="ECO:0000256" key="3">
    <source>
        <dbReference type="SAM" id="MobiDB-lite"/>
    </source>
</evidence>
<name>A0A853C8D1_9ACTN</name>
<dbReference type="InterPro" id="IPR008979">
    <property type="entry name" value="Galactose-bd-like_sf"/>
</dbReference>
<dbReference type="Pfam" id="PF01483">
    <property type="entry name" value="P_proprotein"/>
    <property type="match status" value="1"/>
</dbReference>
<dbReference type="SUPFAM" id="SSF49785">
    <property type="entry name" value="Galactose-binding domain-like"/>
    <property type="match status" value="1"/>
</dbReference>
<dbReference type="Gene3D" id="2.60.120.260">
    <property type="entry name" value="Galactose-binding domain-like"/>
    <property type="match status" value="1"/>
</dbReference>
<dbReference type="PROSITE" id="PS51829">
    <property type="entry name" value="P_HOMO_B"/>
    <property type="match status" value="1"/>
</dbReference>
<evidence type="ECO:0000256" key="2">
    <source>
        <dbReference type="ARBA" id="ARBA00022801"/>
    </source>
</evidence>
<evidence type="ECO:0000259" key="5">
    <source>
        <dbReference type="PROSITE" id="PS51829"/>
    </source>
</evidence>
<dbReference type="GO" id="GO:0006508">
    <property type="term" value="P:proteolysis"/>
    <property type="evidence" value="ECO:0007669"/>
    <property type="project" value="UniProtKB-KW"/>
</dbReference>
<evidence type="ECO:0000256" key="1">
    <source>
        <dbReference type="ARBA" id="ARBA00022670"/>
    </source>
</evidence>
<proteinExistence type="predicted"/>
<dbReference type="Gene3D" id="2.60.40.10">
    <property type="entry name" value="Immunoglobulins"/>
    <property type="match status" value="1"/>
</dbReference>
<feature type="region of interest" description="Disordered" evidence="3">
    <location>
        <begin position="354"/>
        <end position="395"/>
    </location>
</feature>